<dbReference type="InterPro" id="IPR029063">
    <property type="entry name" value="SAM-dependent_MTases_sf"/>
</dbReference>
<proteinExistence type="predicted"/>
<evidence type="ECO:0000313" key="3">
    <source>
        <dbReference type="Proteomes" id="UP000269198"/>
    </source>
</evidence>
<reference evidence="2 3" key="1">
    <citation type="submission" date="2018-11" db="EMBL/GenBank/DDBJ databases">
        <title>The genome draft of YIM 96095.</title>
        <authorList>
            <person name="Tang S.-K."/>
            <person name="Chunyu W.-X."/>
            <person name="Feng Y.-Z."/>
        </authorList>
    </citation>
    <scope>NUCLEOTIDE SEQUENCE [LARGE SCALE GENOMIC DNA]</scope>
    <source>
        <strain evidence="2 3">YIM 96095</strain>
    </source>
</reference>
<keyword evidence="3" id="KW-1185">Reference proteome</keyword>
<dbReference type="Proteomes" id="UP000269198">
    <property type="component" value="Unassembled WGS sequence"/>
</dbReference>
<dbReference type="Gene3D" id="3.40.50.150">
    <property type="entry name" value="Vaccinia Virus protein VP39"/>
    <property type="match status" value="1"/>
</dbReference>
<protein>
    <submittedName>
        <fullName evidence="2">Uncharacterized protein</fullName>
    </submittedName>
</protein>
<name>A0A3N0EBR0_9ACTN</name>
<evidence type="ECO:0000256" key="1">
    <source>
        <dbReference type="SAM" id="MobiDB-lite"/>
    </source>
</evidence>
<accession>A0A3N0EBR0</accession>
<evidence type="ECO:0000313" key="2">
    <source>
        <dbReference type="EMBL" id="RNL85285.1"/>
    </source>
</evidence>
<sequence length="205" mass="22111">MSLPTVGGDDPWTALSVRAAKVTNVERVSTAEATRSPIDLSSPVCLMPVDPPRCVPEARGAFGVARTHLDLSPRGSWTVHSAFVSDGATTAREFTETALQADHLGWRRNHEEAAAVESVEPASPSADDAFPAVPVECSPWRNGGTTPQHRPTDPDILPWETSGVAVKRWSRGRFRGGARRLDPTPLPRTPYLGVQDTPLQCTQSL</sequence>
<comment type="caution">
    <text evidence="2">The sequence shown here is derived from an EMBL/GenBank/DDBJ whole genome shotgun (WGS) entry which is preliminary data.</text>
</comment>
<dbReference type="EMBL" id="RJMB01000007">
    <property type="protein sequence ID" value="RNL85285.1"/>
    <property type="molecule type" value="Genomic_DNA"/>
</dbReference>
<organism evidence="2 3">
    <name type="scientific">Halostreptopolyspora alba</name>
    <dbReference type="NCBI Taxonomy" id="2487137"/>
    <lineage>
        <taxon>Bacteria</taxon>
        <taxon>Bacillati</taxon>
        <taxon>Actinomycetota</taxon>
        <taxon>Actinomycetes</taxon>
        <taxon>Streptosporangiales</taxon>
        <taxon>Nocardiopsidaceae</taxon>
        <taxon>Halostreptopolyspora</taxon>
    </lineage>
</organism>
<dbReference type="AlphaFoldDB" id="A0A3N0EBR0"/>
<feature type="region of interest" description="Disordered" evidence="1">
    <location>
        <begin position="175"/>
        <end position="205"/>
    </location>
</feature>
<gene>
    <name evidence="2" type="ORF">EFW17_09385</name>
</gene>